<keyword evidence="3" id="KW-1185">Reference proteome</keyword>
<dbReference type="InterPro" id="IPR034768">
    <property type="entry name" value="4FE4S_WBL"/>
</dbReference>
<name>A0A2D0ZN53_9CAUD</name>
<dbReference type="EMBL" id="MF668286">
    <property type="protein sequence ID" value="ASZ75001.1"/>
    <property type="molecule type" value="Genomic_DNA"/>
</dbReference>
<accession>A0A2D0ZN53</accession>
<dbReference type="Proteomes" id="UP000231419">
    <property type="component" value="Segment"/>
</dbReference>
<reference evidence="3" key="1">
    <citation type="submission" date="2017-08" db="EMBL/GenBank/DDBJ databases">
        <authorList>
            <person name="de Groot N.N."/>
        </authorList>
    </citation>
    <scope>NUCLEOTIDE SEQUENCE [LARGE SCALE GENOMIC DNA]</scope>
</reference>
<evidence type="ECO:0000313" key="2">
    <source>
        <dbReference type="EMBL" id="ASZ75001.1"/>
    </source>
</evidence>
<protein>
    <submittedName>
        <fullName evidence="2">WhiB family transcription factor</fullName>
    </submittedName>
</protein>
<evidence type="ECO:0000259" key="1">
    <source>
        <dbReference type="PROSITE" id="PS51674"/>
    </source>
</evidence>
<sequence length="102" mass="11750">MPDNWINKADCRDKPVEWFFESYEQDVTVALDVDDLCKHCPVKRECFYNAVDTDSISTTGVRAGLYFVLGKPSKAKNGHKTPEEYARLVKQYEAVKEEISDR</sequence>
<evidence type="ECO:0000313" key="3">
    <source>
        <dbReference type="Proteomes" id="UP000231419"/>
    </source>
</evidence>
<proteinExistence type="predicted"/>
<dbReference type="Pfam" id="PF02467">
    <property type="entry name" value="Whib"/>
    <property type="match status" value="1"/>
</dbReference>
<dbReference type="OrthoDB" id="16632at10239"/>
<organism evidence="2 3">
    <name type="scientific">Rhodococcus phage Trina</name>
    <dbReference type="NCBI Taxonomy" id="2027905"/>
    <lineage>
        <taxon>Viruses</taxon>
        <taxon>Duplodnaviria</taxon>
        <taxon>Heunggongvirae</taxon>
        <taxon>Uroviricota</taxon>
        <taxon>Caudoviricetes</taxon>
        <taxon>Trinavirus</taxon>
        <taxon>Trinavirus trina</taxon>
    </lineage>
</organism>
<feature type="domain" description="4Fe-4S Wbl-type" evidence="1">
    <location>
        <begin position="10"/>
        <end position="72"/>
    </location>
</feature>
<dbReference type="PROSITE" id="PS51674">
    <property type="entry name" value="4FE4S_WBL"/>
    <property type="match status" value="1"/>
</dbReference>
<gene>
    <name evidence="2" type="ORF">SEA_TRINA_222</name>
</gene>